<keyword evidence="3" id="KW-1185">Reference proteome</keyword>
<dbReference type="KEGG" id="fli:Fleli_2804"/>
<dbReference type="Pfam" id="PF14345">
    <property type="entry name" value="GDYXXLXY"/>
    <property type="match status" value="1"/>
</dbReference>
<keyword evidence="1" id="KW-0472">Membrane</keyword>
<dbReference type="InterPro" id="IPR025833">
    <property type="entry name" value="GDYXXLXY"/>
</dbReference>
<keyword evidence="1" id="KW-0812">Transmembrane</keyword>
<evidence type="ECO:0000313" key="3">
    <source>
        <dbReference type="Proteomes" id="UP000006054"/>
    </source>
</evidence>
<dbReference type="EMBL" id="CP003345">
    <property type="protein sequence ID" value="AFM05157.1"/>
    <property type="molecule type" value="Genomic_DNA"/>
</dbReference>
<dbReference type="eggNOG" id="COG4929">
    <property type="taxonomic scope" value="Bacteria"/>
</dbReference>
<dbReference type="AlphaFoldDB" id="I4AMH2"/>
<dbReference type="OrthoDB" id="4868247at2"/>
<gene>
    <name evidence="2" type="ordered locus">Fleli_2804</name>
</gene>
<organism evidence="2 3">
    <name type="scientific">Bernardetia litoralis (strain ATCC 23117 / DSM 6794 / NBRC 15988 / NCIMB 1366 / Fx l1 / Sio-4)</name>
    <name type="common">Flexibacter litoralis</name>
    <dbReference type="NCBI Taxonomy" id="880071"/>
    <lineage>
        <taxon>Bacteria</taxon>
        <taxon>Pseudomonadati</taxon>
        <taxon>Bacteroidota</taxon>
        <taxon>Cytophagia</taxon>
        <taxon>Cytophagales</taxon>
        <taxon>Bernardetiaceae</taxon>
        <taxon>Bernardetia</taxon>
    </lineage>
</organism>
<protein>
    <recommendedName>
        <fullName evidence="4">Membrane-anchored protein</fullName>
    </recommendedName>
</protein>
<evidence type="ECO:0000256" key="1">
    <source>
        <dbReference type="SAM" id="Phobius"/>
    </source>
</evidence>
<feature type="transmembrane region" description="Helical" evidence="1">
    <location>
        <begin position="6"/>
        <end position="27"/>
    </location>
</feature>
<dbReference type="Proteomes" id="UP000006054">
    <property type="component" value="Chromosome"/>
</dbReference>
<name>I4AMH2_BERLS</name>
<accession>I4AMH2</accession>
<evidence type="ECO:0008006" key="4">
    <source>
        <dbReference type="Google" id="ProtNLM"/>
    </source>
</evidence>
<sequence>MKNKSLIYLVVLFQVLVLGGMFVKAFYPVMVGKPIKLKVLPIDPRDLFRGNYVNLNYDFSRIDLDSIPNDLDSMALSTLTYGDELFVELALDSNNEFYETVGLWQDANKKTKAENILLKGTREKNTFSFWNNGYNTINITAGIESFFTNKEKALALEKKMRPNWSFDTDKEEYIVWSEIYVTDEGAVRMNAIDFKKK</sequence>
<dbReference type="HOGENOM" id="CLU_112352_1_0_10"/>
<dbReference type="STRING" id="880071.Fleli_2804"/>
<reference evidence="3" key="1">
    <citation type="submission" date="2012-06" db="EMBL/GenBank/DDBJ databases">
        <title>The complete genome of Flexibacter litoralis DSM 6794.</title>
        <authorList>
            <person name="Lucas S."/>
            <person name="Copeland A."/>
            <person name="Lapidus A."/>
            <person name="Glavina del Rio T."/>
            <person name="Dalin E."/>
            <person name="Tice H."/>
            <person name="Bruce D."/>
            <person name="Goodwin L."/>
            <person name="Pitluck S."/>
            <person name="Peters L."/>
            <person name="Ovchinnikova G."/>
            <person name="Lu M."/>
            <person name="Kyrpides N."/>
            <person name="Mavromatis K."/>
            <person name="Ivanova N."/>
            <person name="Brettin T."/>
            <person name="Detter J.C."/>
            <person name="Han C."/>
            <person name="Larimer F."/>
            <person name="Land M."/>
            <person name="Hauser L."/>
            <person name="Markowitz V."/>
            <person name="Cheng J.-F."/>
            <person name="Hugenholtz P."/>
            <person name="Woyke T."/>
            <person name="Wu D."/>
            <person name="Spring S."/>
            <person name="Lang E."/>
            <person name="Kopitz M."/>
            <person name="Brambilla E."/>
            <person name="Klenk H.-P."/>
            <person name="Eisen J.A."/>
        </authorList>
    </citation>
    <scope>NUCLEOTIDE SEQUENCE [LARGE SCALE GENOMIC DNA]</scope>
    <source>
        <strain evidence="3">ATCC 23117 / DSM 6794 / NBRC 15988 / NCIMB 1366 / Sio-4</strain>
    </source>
</reference>
<evidence type="ECO:0000313" key="2">
    <source>
        <dbReference type="EMBL" id="AFM05157.1"/>
    </source>
</evidence>
<proteinExistence type="predicted"/>
<dbReference type="RefSeq" id="WP_014798592.1">
    <property type="nucleotide sequence ID" value="NC_018018.1"/>
</dbReference>
<keyword evidence="1" id="KW-1133">Transmembrane helix</keyword>